<accession>B6K6D5</accession>
<gene>
    <name evidence="1" type="ORF">SJAG_04264</name>
</gene>
<name>B6K6D5_SCHJY</name>
<dbReference type="EMBL" id="KE651167">
    <property type="protein sequence ID" value="EEB09089.1"/>
    <property type="molecule type" value="Genomic_DNA"/>
</dbReference>
<dbReference type="InterPro" id="IPR006439">
    <property type="entry name" value="HAD-SF_hydro_IA"/>
</dbReference>
<dbReference type="OrthoDB" id="40579at2759"/>
<dbReference type="HOGENOM" id="CLU_045011_13_0_1"/>
<proteinExistence type="predicted"/>
<dbReference type="VEuPathDB" id="FungiDB:SJAG_04264"/>
<evidence type="ECO:0000313" key="2">
    <source>
        <dbReference type="Proteomes" id="UP000001744"/>
    </source>
</evidence>
<dbReference type="InterPro" id="IPR036412">
    <property type="entry name" value="HAD-like_sf"/>
</dbReference>
<dbReference type="NCBIfam" id="TIGR01509">
    <property type="entry name" value="HAD-SF-IA-v3"/>
    <property type="match status" value="1"/>
</dbReference>
<reference evidence="1 2" key="1">
    <citation type="journal article" date="2011" name="Science">
        <title>Comparative functional genomics of the fission yeasts.</title>
        <authorList>
            <person name="Rhind N."/>
            <person name="Chen Z."/>
            <person name="Yassour M."/>
            <person name="Thompson D.A."/>
            <person name="Haas B.J."/>
            <person name="Habib N."/>
            <person name="Wapinski I."/>
            <person name="Roy S."/>
            <person name="Lin M.F."/>
            <person name="Heiman D.I."/>
            <person name="Young S.K."/>
            <person name="Furuya K."/>
            <person name="Guo Y."/>
            <person name="Pidoux A."/>
            <person name="Chen H.M."/>
            <person name="Robbertse B."/>
            <person name="Goldberg J.M."/>
            <person name="Aoki K."/>
            <person name="Bayne E.H."/>
            <person name="Berlin A.M."/>
            <person name="Desjardins C.A."/>
            <person name="Dobbs E."/>
            <person name="Dukaj L."/>
            <person name="Fan L."/>
            <person name="FitzGerald M.G."/>
            <person name="French C."/>
            <person name="Gujja S."/>
            <person name="Hansen K."/>
            <person name="Keifenheim D."/>
            <person name="Levin J.Z."/>
            <person name="Mosher R.A."/>
            <person name="Mueller C.A."/>
            <person name="Pfiffner J."/>
            <person name="Priest M."/>
            <person name="Russ C."/>
            <person name="Smialowska A."/>
            <person name="Swoboda P."/>
            <person name="Sykes S.M."/>
            <person name="Vaughn M."/>
            <person name="Vengrova S."/>
            <person name="Yoder R."/>
            <person name="Zeng Q."/>
            <person name="Allshire R."/>
            <person name="Baulcombe D."/>
            <person name="Birren B.W."/>
            <person name="Brown W."/>
            <person name="Ekwall K."/>
            <person name="Kellis M."/>
            <person name="Leatherwood J."/>
            <person name="Levin H."/>
            <person name="Margalit H."/>
            <person name="Martienssen R."/>
            <person name="Nieduszynski C.A."/>
            <person name="Spatafora J.W."/>
            <person name="Friedman N."/>
            <person name="Dalgaard J.Z."/>
            <person name="Baumann P."/>
            <person name="Niki H."/>
            <person name="Regev A."/>
            <person name="Nusbaum C."/>
        </authorList>
    </citation>
    <scope>NUCLEOTIDE SEQUENCE [LARGE SCALE GENOMIC DNA]</scope>
    <source>
        <strain evidence="2">yFS275 / FY16936</strain>
    </source>
</reference>
<dbReference type="FunFam" id="1.10.150.240:FF:000001">
    <property type="entry name" value="Haloacid dehalogenase-like hydrolase domain"/>
    <property type="match status" value="1"/>
</dbReference>
<dbReference type="GeneID" id="7052527"/>
<protein>
    <submittedName>
        <fullName evidence="1">Haloacid dehalogenase-like hydrolase</fullName>
    </submittedName>
</protein>
<dbReference type="eggNOG" id="KOG2914">
    <property type="taxonomic scope" value="Eukaryota"/>
</dbReference>
<dbReference type="Gene3D" id="1.10.150.240">
    <property type="entry name" value="Putative phosphatase, domain 2"/>
    <property type="match status" value="1"/>
</dbReference>
<dbReference type="GO" id="GO:0016791">
    <property type="term" value="F:phosphatase activity"/>
    <property type="evidence" value="ECO:0000318"/>
    <property type="project" value="GO_Central"/>
</dbReference>
<dbReference type="PANTHER" id="PTHR18901:SF38">
    <property type="entry name" value="PSEUDOURIDINE-5'-PHOSPHATASE"/>
    <property type="match status" value="1"/>
</dbReference>
<dbReference type="SFLD" id="SFLDS00003">
    <property type="entry name" value="Haloacid_Dehalogenase"/>
    <property type="match status" value="1"/>
</dbReference>
<keyword evidence="2" id="KW-1185">Reference proteome</keyword>
<dbReference type="Gene3D" id="3.40.50.1000">
    <property type="entry name" value="HAD superfamily/HAD-like"/>
    <property type="match status" value="1"/>
</dbReference>
<dbReference type="PANTHER" id="PTHR18901">
    <property type="entry name" value="2-DEOXYGLUCOSE-6-PHOSPHATE PHOSPHATASE 2"/>
    <property type="match status" value="1"/>
</dbReference>
<dbReference type="RefSeq" id="XP_002175382.1">
    <property type="nucleotide sequence ID" value="XM_002175346.2"/>
</dbReference>
<dbReference type="InterPro" id="IPR023198">
    <property type="entry name" value="PGP-like_dom2"/>
</dbReference>
<dbReference type="Proteomes" id="UP000001744">
    <property type="component" value="Unassembled WGS sequence"/>
</dbReference>
<dbReference type="JaponicusDB" id="SJAG_04264"/>
<dbReference type="SFLD" id="SFLDG01129">
    <property type="entry name" value="C1.5:_HAD__Beta-PGM__Phosphata"/>
    <property type="match status" value="1"/>
</dbReference>
<sequence length="236" mass="26390">MKTKACLFDMDGLLIDSEAVYTESTNIILKRYNKGPFSMKVKAQMMGRPGPSAARLFLDWSGIPMEPTEYLMEQRVVQREMWSRVQPLPGALELLKSLEQLDVPAAVATSSDTHNFQLKTAHLPHLFTWFKGKIIRGDDPRLGPGRGKPAPDIWFEALKMINEEQMASGKPEIKPEECLVFEDSLMGVQSALAANMKVVWVPDPLILPHFSVPEEIASHPDVITLNSLAEVDITSF</sequence>
<dbReference type="Pfam" id="PF00702">
    <property type="entry name" value="Hydrolase"/>
    <property type="match status" value="1"/>
</dbReference>
<dbReference type="SUPFAM" id="SSF56784">
    <property type="entry name" value="HAD-like"/>
    <property type="match status" value="1"/>
</dbReference>
<dbReference type="InterPro" id="IPR023214">
    <property type="entry name" value="HAD_sf"/>
</dbReference>
<dbReference type="AlphaFoldDB" id="B6K6D5"/>
<dbReference type="STRING" id="402676.B6K6D5"/>
<organism evidence="1 2">
    <name type="scientific">Schizosaccharomyces japonicus (strain yFS275 / FY16936)</name>
    <name type="common">Fission yeast</name>
    <dbReference type="NCBI Taxonomy" id="402676"/>
    <lineage>
        <taxon>Eukaryota</taxon>
        <taxon>Fungi</taxon>
        <taxon>Dikarya</taxon>
        <taxon>Ascomycota</taxon>
        <taxon>Taphrinomycotina</taxon>
        <taxon>Schizosaccharomycetes</taxon>
        <taxon>Schizosaccharomycetales</taxon>
        <taxon>Schizosaccharomycetaceae</taxon>
        <taxon>Schizosaccharomyces</taxon>
    </lineage>
</organism>
<evidence type="ECO:0000313" key="1">
    <source>
        <dbReference type="EMBL" id="EEB09089.1"/>
    </source>
</evidence>
<dbReference type="OMA" id="IWCPHPG"/>